<dbReference type="KEGG" id="dku:Desku_1115"/>
<evidence type="ECO:0000313" key="2">
    <source>
        <dbReference type="Proteomes" id="UP000009229"/>
    </source>
</evidence>
<name>A0AAU8P9N6_DESK7</name>
<dbReference type="RefSeq" id="WP_013822217.1">
    <property type="nucleotide sequence ID" value="NC_015573.1"/>
</dbReference>
<organism evidence="1 2">
    <name type="scientific">Desulfofundulus kuznetsovii (strain DSM 6115 / VKM B-1805 / 17)</name>
    <name type="common">Desulfotomaculum kuznetsovii</name>
    <dbReference type="NCBI Taxonomy" id="760568"/>
    <lineage>
        <taxon>Bacteria</taxon>
        <taxon>Bacillati</taxon>
        <taxon>Bacillota</taxon>
        <taxon>Clostridia</taxon>
        <taxon>Eubacteriales</taxon>
        <taxon>Peptococcaceae</taxon>
        <taxon>Desulfofundulus</taxon>
    </lineage>
</organism>
<gene>
    <name evidence="1" type="ordered locus">Desku_1115</name>
</gene>
<dbReference type="AlphaFoldDB" id="A0AAU8P9N6"/>
<dbReference type="EMBL" id="CP002770">
    <property type="protein sequence ID" value="AEG14702.1"/>
    <property type="molecule type" value="Genomic_DNA"/>
</dbReference>
<keyword evidence="2" id="KW-1185">Reference proteome</keyword>
<proteinExistence type="predicted"/>
<evidence type="ECO:0000313" key="1">
    <source>
        <dbReference type="EMBL" id="AEG14702.1"/>
    </source>
</evidence>
<accession>A0AAU8P9N6</accession>
<sequence length="97" mass="10827">MITPYLKQTAIWKQTIGYDLYGQPLTASTSIPVRWEGKRRLVRNAQGEQVVSEARVFTTHPIQPGDILSFGGRDWPVIAVSEVPTLDGAVLYREVSV</sequence>
<reference evidence="2" key="1">
    <citation type="submission" date="2011-05" db="EMBL/GenBank/DDBJ databases">
        <title>Complete sequence of Desulfotomaculum kuznetsovii DSM 6115.</title>
        <authorList>
            <person name="Lucas S."/>
            <person name="Han J."/>
            <person name="Lapidus A."/>
            <person name="Cheng J.-F."/>
            <person name="Goodwin L."/>
            <person name="Pitluck S."/>
            <person name="Peters L."/>
            <person name="Mikhailova N."/>
            <person name="Lu M."/>
            <person name="Saunders E."/>
            <person name="Han C."/>
            <person name="Tapia R."/>
            <person name="Land M."/>
            <person name="Hauser L."/>
            <person name="Kyrpides N."/>
            <person name="Ivanova N."/>
            <person name="Pagani I."/>
            <person name="Nazina T."/>
            <person name="Ivanova A."/>
            <person name="Parshina S."/>
            <person name="Kuever J."/>
            <person name="Muyzer G."/>
            <person name="Plugge C."/>
            <person name="Stams A."/>
            <person name="Woyke T."/>
        </authorList>
    </citation>
    <scope>NUCLEOTIDE SEQUENCE [LARGE SCALE GENOMIC DNA]</scope>
    <source>
        <strain evidence="2">DSM 6115 / VKM B-1805 / 17</strain>
    </source>
</reference>
<dbReference type="Proteomes" id="UP000009229">
    <property type="component" value="Chromosome"/>
</dbReference>
<evidence type="ECO:0008006" key="3">
    <source>
        <dbReference type="Google" id="ProtNLM"/>
    </source>
</evidence>
<protein>
    <recommendedName>
        <fullName evidence="3">Phage protein</fullName>
    </recommendedName>
</protein>